<feature type="compositionally biased region" description="Basic and acidic residues" evidence="1">
    <location>
        <begin position="1"/>
        <end position="11"/>
    </location>
</feature>
<feature type="compositionally biased region" description="Polar residues" evidence="1">
    <location>
        <begin position="116"/>
        <end position="125"/>
    </location>
</feature>
<keyword evidence="3" id="KW-1185">Reference proteome</keyword>
<dbReference type="Proteomes" id="UP000053240">
    <property type="component" value="Unassembled WGS sequence"/>
</dbReference>
<feature type="region of interest" description="Disordered" evidence="1">
    <location>
        <begin position="226"/>
        <end position="275"/>
    </location>
</feature>
<feature type="region of interest" description="Disordered" evidence="1">
    <location>
        <begin position="1"/>
        <end position="39"/>
    </location>
</feature>
<sequence>MVRRSPHDRTTDGLVSGCGPRKSPNTAMTTAMAAHQESIHERLQPASEEPLYLHHGTASWATEASDNHEDHSTDMSPYYNMPKRNKRKNFKPRCAPNATTFSDDSNGGHCDVESPVNGNDRTSPDQLVEDETDDGTFAKIGVKNFNLLKGGAVDLSRRLSTDSNENIDSNYQNSLVDDKKVDSFQRSYIHSLQINQEAERERTVLNFSNLQNKTFCAKNPFAISQLIKTNSPPRRRESDSDEDNKDHDINANERLGEGQEANEVAEPQHNGDINNTTNRILRDYAINTMKEFLGIYGLSSNEVADAINGQIRNLEALQGKPMTQLPMSLKRRHDSGDGIDRSLRRSSSATEDEGSTNITPPKTPDNDIEAQRQRALQIINQQSMRLFGRSQSQEEDGSGSDDGDQTLDLSVSRDGDGQEQSTTSSTGNSVSEFEQQNLLMRKNLEDLANLQMQGFFQKQSMMSYAVRITVVCESVPVFLAQGKRRSPWD</sequence>
<name>A0A194RHH6_PAPMA</name>
<feature type="compositionally biased region" description="Acidic residues" evidence="1">
    <location>
        <begin position="393"/>
        <end position="405"/>
    </location>
</feature>
<evidence type="ECO:0000256" key="1">
    <source>
        <dbReference type="SAM" id="MobiDB-lite"/>
    </source>
</evidence>
<evidence type="ECO:0000313" key="3">
    <source>
        <dbReference type="Proteomes" id="UP000053240"/>
    </source>
</evidence>
<feature type="compositionally biased region" description="Polar residues" evidence="1">
    <location>
        <begin position="418"/>
        <end position="431"/>
    </location>
</feature>
<dbReference type="InParanoid" id="A0A194RHH6"/>
<feature type="region of interest" description="Disordered" evidence="1">
    <location>
        <begin position="63"/>
        <end position="129"/>
    </location>
</feature>
<proteinExistence type="predicted"/>
<accession>A0A194RHH6</accession>
<reference evidence="2 3" key="1">
    <citation type="journal article" date="2015" name="Nat. Commun.">
        <title>Outbred genome sequencing and CRISPR/Cas9 gene editing in butterflies.</title>
        <authorList>
            <person name="Li X."/>
            <person name="Fan D."/>
            <person name="Zhang W."/>
            <person name="Liu G."/>
            <person name="Zhang L."/>
            <person name="Zhao L."/>
            <person name="Fang X."/>
            <person name="Chen L."/>
            <person name="Dong Y."/>
            <person name="Chen Y."/>
            <person name="Ding Y."/>
            <person name="Zhao R."/>
            <person name="Feng M."/>
            <person name="Zhu Y."/>
            <person name="Feng Y."/>
            <person name="Jiang X."/>
            <person name="Zhu D."/>
            <person name="Xiang H."/>
            <person name="Feng X."/>
            <person name="Li S."/>
            <person name="Wang J."/>
            <person name="Zhang G."/>
            <person name="Kronforst M.R."/>
            <person name="Wang W."/>
        </authorList>
    </citation>
    <scope>NUCLEOTIDE SEQUENCE [LARGE SCALE GENOMIC DNA]</scope>
    <source>
        <strain evidence="2">Ya'a_city_454_Pm</strain>
        <tissue evidence="2">Whole body</tissue>
    </source>
</reference>
<feature type="region of interest" description="Disordered" evidence="1">
    <location>
        <begin position="318"/>
        <end position="367"/>
    </location>
</feature>
<dbReference type="AlphaFoldDB" id="A0A194RHH6"/>
<feature type="compositionally biased region" description="Polar residues" evidence="1">
    <location>
        <begin position="345"/>
        <end position="360"/>
    </location>
</feature>
<evidence type="ECO:0000313" key="2">
    <source>
        <dbReference type="EMBL" id="KPJ16775.1"/>
    </source>
</evidence>
<feature type="compositionally biased region" description="Basic and acidic residues" evidence="1">
    <location>
        <begin position="334"/>
        <end position="343"/>
    </location>
</feature>
<dbReference type="EMBL" id="KQ460207">
    <property type="protein sequence ID" value="KPJ16775.1"/>
    <property type="molecule type" value="Genomic_DNA"/>
</dbReference>
<organism evidence="2 3">
    <name type="scientific">Papilio machaon</name>
    <name type="common">Old World swallowtail butterfly</name>
    <dbReference type="NCBI Taxonomy" id="76193"/>
    <lineage>
        <taxon>Eukaryota</taxon>
        <taxon>Metazoa</taxon>
        <taxon>Ecdysozoa</taxon>
        <taxon>Arthropoda</taxon>
        <taxon>Hexapoda</taxon>
        <taxon>Insecta</taxon>
        <taxon>Pterygota</taxon>
        <taxon>Neoptera</taxon>
        <taxon>Endopterygota</taxon>
        <taxon>Lepidoptera</taxon>
        <taxon>Glossata</taxon>
        <taxon>Ditrysia</taxon>
        <taxon>Papilionoidea</taxon>
        <taxon>Papilionidae</taxon>
        <taxon>Papilioninae</taxon>
        <taxon>Papilio</taxon>
    </lineage>
</organism>
<feature type="region of interest" description="Disordered" evidence="1">
    <location>
        <begin position="388"/>
        <end position="431"/>
    </location>
</feature>
<protein>
    <submittedName>
        <fullName evidence="2">Uncharacterized protein</fullName>
    </submittedName>
</protein>
<feature type="compositionally biased region" description="Basic and acidic residues" evidence="1">
    <location>
        <begin position="234"/>
        <end position="257"/>
    </location>
</feature>
<gene>
    <name evidence="2" type="ORF">RR48_10374</name>
</gene>